<name>A0ACA9NAM6_9GLOM</name>
<gene>
    <name evidence="1" type="ORF">RPERSI_LOCUS7612</name>
</gene>
<accession>A0ACA9NAM6</accession>
<dbReference type="Proteomes" id="UP000789920">
    <property type="component" value="Unassembled WGS sequence"/>
</dbReference>
<proteinExistence type="predicted"/>
<protein>
    <submittedName>
        <fullName evidence="1">28841_t:CDS:1</fullName>
    </submittedName>
</protein>
<reference evidence="1" key="1">
    <citation type="submission" date="2021-06" db="EMBL/GenBank/DDBJ databases">
        <authorList>
            <person name="Kallberg Y."/>
            <person name="Tangrot J."/>
            <person name="Rosling A."/>
        </authorList>
    </citation>
    <scope>NUCLEOTIDE SEQUENCE</scope>
    <source>
        <strain evidence="1">MA461A</strain>
    </source>
</reference>
<organism evidence="1 2">
    <name type="scientific">Racocetra persica</name>
    <dbReference type="NCBI Taxonomy" id="160502"/>
    <lineage>
        <taxon>Eukaryota</taxon>
        <taxon>Fungi</taxon>
        <taxon>Fungi incertae sedis</taxon>
        <taxon>Mucoromycota</taxon>
        <taxon>Glomeromycotina</taxon>
        <taxon>Glomeromycetes</taxon>
        <taxon>Diversisporales</taxon>
        <taxon>Gigasporaceae</taxon>
        <taxon>Racocetra</taxon>
    </lineage>
</organism>
<keyword evidence="2" id="KW-1185">Reference proteome</keyword>
<evidence type="ECO:0000313" key="2">
    <source>
        <dbReference type="Proteomes" id="UP000789920"/>
    </source>
</evidence>
<sequence length="145" mass="17486">SSEITIPLGIEFDNPEVILLAEQKNRDLVKDLEEEYSYTTNRALNLERKDFEKIQEYEQRILIERFAQQIELCKSELLREQYQAKYRKLLEVSLENLDKMYNVEDEEERMFQEQQRARRQEQTISRTTTRPSLPTSPTFFDKAKE</sequence>
<feature type="non-terminal residue" evidence="1">
    <location>
        <position position="1"/>
    </location>
</feature>
<evidence type="ECO:0000313" key="1">
    <source>
        <dbReference type="EMBL" id="CAG8644470.1"/>
    </source>
</evidence>
<comment type="caution">
    <text evidence="1">The sequence shown here is derived from an EMBL/GenBank/DDBJ whole genome shotgun (WGS) entry which is preliminary data.</text>
</comment>
<dbReference type="EMBL" id="CAJVQC010013053">
    <property type="protein sequence ID" value="CAG8644470.1"/>
    <property type="molecule type" value="Genomic_DNA"/>
</dbReference>